<keyword evidence="1" id="KW-0812">Transmembrane</keyword>
<protein>
    <submittedName>
        <fullName evidence="2">Uncharacterized protein</fullName>
    </submittedName>
</protein>
<feature type="transmembrane region" description="Helical" evidence="1">
    <location>
        <begin position="38"/>
        <end position="59"/>
    </location>
</feature>
<keyword evidence="1" id="KW-0472">Membrane</keyword>
<name>C4L5I4_EXISA</name>
<organism evidence="2 3">
    <name type="scientific">Exiguobacterium sp. (strain ATCC BAA-1283 / AT1b)</name>
    <dbReference type="NCBI Taxonomy" id="360911"/>
    <lineage>
        <taxon>Bacteria</taxon>
        <taxon>Bacillati</taxon>
        <taxon>Bacillota</taxon>
        <taxon>Bacilli</taxon>
        <taxon>Bacillales</taxon>
        <taxon>Bacillales Family XII. Incertae Sedis</taxon>
        <taxon>Exiguobacterium</taxon>
    </lineage>
</organism>
<dbReference type="HOGENOM" id="CLU_1508446_0_0_9"/>
<evidence type="ECO:0000313" key="3">
    <source>
        <dbReference type="Proteomes" id="UP000000716"/>
    </source>
</evidence>
<dbReference type="EMBL" id="CP001615">
    <property type="protein sequence ID" value="ACQ69799.1"/>
    <property type="molecule type" value="Genomic_DNA"/>
</dbReference>
<keyword evidence="3" id="KW-1185">Reference proteome</keyword>
<sequence length="178" mass="19863">MTHKTHESGSFFVRVGILSRDRELVKKGDETVKRNRRVWMILLFVLVGAGIVYFAMTLFGDGEDNVKPPLPTIRVGSVSAEVEQSTYCWETGNQATCADYGLPEADDLQLITVKPGDRIDVVYHAEPMTSSFNRIEDGELVSSELVVPDEPGIYLYEVGGEWSQGDSRYVFGVRVPEN</sequence>
<proteinExistence type="predicted"/>
<dbReference type="KEGG" id="eat:EAT1b_0870"/>
<reference evidence="2 3" key="1">
    <citation type="journal article" date="2011" name="J. Bacteriol.">
        <title>Complete genome sequence of the Thermophilic Bacterium Exiguobacterium sp. AT1b.</title>
        <authorList>
            <person name="Vishnivetskaya T.A."/>
            <person name="Lucas S."/>
            <person name="Copeland A."/>
            <person name="Lapidus A."/>
            <person name="Glavina Del Rio T."/>
            <person name="Dalin E."/>
            <person name="Tice H."/>
            <person name="Bruce D.C."/>
            <person name="Goodwin L.A."/>
            <person name="Pitluck S."/>
            <person name="Saunders E."/>
            <person name="Brettin T."/>
            <person name="Detter C."/>
            <person name="Han C."/>
            <person name="Larimer F."/>
            <person name="Land M.L."/>
            <person name="Hauser L.J."/>
            <person name="Kyrpides N.C."/>
            <person name="Ovchinnikova G."/>
            <person name="Kathariou S."/>
            <person name="Ramaley R.F."/>
            <person name="Rodrigues D.F."/>
            <person name="Hendrix C."/>
            <person name="Richardson P."/>
            <person name="Tiedje J.M."/>
        </authorList>
    </citation>
    <scope>NUCLEOTIDE SEQUENCE [LARGE SCALE GENOMIC DNA]</scope>
    <source>
        <strain evidence="3">ATCC BAA-1283 / AT1b</strain>
    </source>
</reference>
<dbReference type="eggNOG" id="ENOG5032S1V">
    <property type="taxonomic scope" value="Bacteria"/>
</dbReference>
<dbReference type="AlphaFoldDB" id="C4L5I4"/>
<gene>
    <name evidence="2" type="ordered locus">EAT1b_0870</name>
</gene>
<dbReference type="STRING" id="360911.EAT1b_0870"/>
<dbReference type="Proteomes" id="UP000000716">
    <property type="component" value="Chromosome"/>
</dbReference>
<accession>C4L5I4</accession>
<evidence type="ECO:0000313" key="2">
    <source>
        <dbReference type="EMBL" id="ACQ69799.1"/>
    </source>
</evidence>
<evidence type="ECO:0000256" key="1">
    <source>
        <dbReference type="SAM" id="Phobius"/>
    </source>
</evidence>
<keyword evidence="1" id="KW-1133">Transmembrane helix</keyword>